<feature type="region of interest" description="Disordered" evidence="1">
    <location>
        <begin position="193"/>
        <end position="282"/>
    </location>
</feature>
<reference evidence="3" key="2">
    <citation type="submission" date="2022-10" db="EMBL/GenBank/DDBJ databases">
        <authorList>
            <consortium name="ENA_rothamsted_submissions"/>
            <consortium name="culmorum"/>
            <person name="King R."/>
        </authorList>
    </citation>
    <scope>NUCLEOTIDE SEQUENCE</scope>
</reference>
<feature type="compositionally biased region" description="Polar residues" evidence="1">
    <location>
        <begin position="116"/>
        <end position="132"/>
    </location>
</feature>
<feature type="compositionally biased region" description="Basic and acidic residues" evidence="1">
    <location>
        <begin position="220"/>
        <end position="237"/>
    </location>
</feature>
<dbReference type="AlphaFoldDB" id="A0A9P0IVN4"/>
<dbReference type="SMART" id="SM00228">
    <property type="entry name" value="PDZ"/>
    <property type="match status" value="5"/>
</dbReference>
<feature type="domain" description="PDZ" evidence="2">
    <location>
        <begin position="599"/>
        <end position="678"/>
    </location>
</feature>
<dbReference type="OrthoDB" id="1641132at2759"/>
<gene>
    <name evidence="3" type="ORF">CHIRRI_LOCUS5697</name>
</gene>
<proteinExistence type="predicted"/>
<dbReference type="PANTHER" id="PTHR19964">
    <property type="entry name" value="MULTIPLE PDZ DOMAIN PROTEIN"/>
    <property type="match status" value="1"/>
</dbReference>
<feature type="region of interest" description="Disordered" evidence="1">
    <location>
        <begin position="92"/>
        <end position="144"/>
    </location>
</feature>
<dbReference type="Proteomes" id="UP001153620">
    <property type="component" value="Chromosome 2"/>
</dbReference>
<evidence type="ECO:0000256" key="1">
    <source>
        <dbReference type="SAM" id="MobiDB-lite"/>
    </source>
</evidence>
<feature type="domain" description="PDZ" evidence="2">
    <location>
        <begin position="721"/>
        <end position="804"/>
    </location>
</feature>
<feature type="domain" description="PDZ" evidence="2">
    <location>
        <begin position="402"/>
        <end position="491"/>
    </location>
</feature>
<keyword evidence="4" id="KW-1185">Reference proteome</keyword>
<evidence type="ECO:0000313" key="4">
    <source>
        <dbReference type="Proteomes" id="UP001153620"/>
    </source>
</evidence>
<feature type="compositionally biased region" description="Low complexity" evidence="1">
    <location>
        <begin position="241"/>
        <end position="269"/>
    </location>
</feature>
<dbReference type="PROSITE" id="PS50106">
    <property type="entry name" value="PDZ"/>
    <property type="match status" value="5"/>
</dbReference>
<evidence type="ECO:0000313" key="3">
    <source>
        <dbReference type="EMBL" id="CAH1718285.1"/>
    </source>
</evidence>
<dbReference type="InterPro" id="IPR001478">
    <property type="entry name" value="PDZ"/>
</dbReference>
<evidence type="ECO:0000259" key="2">
    <source>
        <dbReference type="PROSITE" id="PS50106"/>
    </source>
</evidence>
<dbReference type="CDD" id="cd23064">
    <property type="entry name" value="PDZ3_INAD-like"/>
    <property type="match status" value="1"/>
</dbReference>
<dbReference type="PANTHER" id="PTHR19964:SF93">
    <property type="entry name" value="INACTIVATION-NO-AFTER-POTENTIAL D PROTEIN"/>
    <property type="match status" value="1"/>
</dbReference>
<dbReference type="InterPro" id="IPR036034">
    <property type="entry name" value="PDZ_sf"/>
</dbReference>
<feature type="compositionally biased region" description="Acidic residues" evidence="1">
    <location>
        <begin position="104"/>
        <end position="114"/>
    </location>
</feature>
<dbReference type="Pfam" id="PF00595">
    <property type="entry name" value="PDZ"/>
    <property type="match status" value="5"/>
</dbReference>
<feature type="domain" description="PDZ" evidence="2">
    <location>
        <begin position="855"/>
        <end position="941"/>
    </location>
</feature>
<dbReference type="EMBL" id="OU895878">
    <property type="protein sequence ID" value="CAH1718285.1"/>
    <property type="molecule type" value="Genomic_DNA"/>
</dbReference>
<organism evidence="3 4">
    <name type="scientific">Chironomus riparius</name>
    <dbReference type="NCBI Taxonomy" id="315576"/>
    <lineage>
        <taxon>Eukaryota</taxon>
        <taxon>Metazoa</taxon>
        <taxon>Ecdysozoa</taxon>
        <taxon>Arthropoda</taxon>
        <taxon>Hexapoda</taxon>
        <taxon>Insecta</taxon>
        <taxon>Pterygota</taxon>
        <taxon>Neoptera</taxon>
        <taxon>Endopterygota</taxon>
        <taxon>Diptera</taxon>
        <taxon>Nematocera</taxon>
        <taxon>Chironomoidea</taxon>
        <taxon>Chironomidae</taxon>
        <taxon>Chironominae</taxon>
        <taxon>Chironomus</taxon>
    </lineage>
</organism>
<dbReference type="Gene3D" id="2.30.42.10">
    <property type="match status" value="5"/>
</dbReference>
<dbReference type="SUPFAM" id="SSF50156">
    <property type="entry name" value="PDZ domain-like"/>
    <property type="match status" value="5"/>
</dbReference>
<sequence length="1036" mass="113822">MLRLISYSSADSFIKRDYVLDVIDKNSKFTEHQHNADLSSYNYIHLTSANSLKAYSMSKEGSKRLLVQHRREYYNDFEDCLRDFKNQKIKSIQKQTKVHHSDGDNGESDSEYVDCTDNSSDFKQQSTLSSKSLPHVPVDDYHDDDNFRRESEYYKFTTKMPAASSVYVTTTTTKTSGAAARTICNEIETRTSDTMATTKAQKPPQMLKIKSNDGTQLNKNYDDCGRFKQNESTEQLKAHNRNNNKSSSNSNSNNNSCSSSSYKNNNLNNQVVDRRTRSTDKVVSVNEKSISIDESPSTSAVPIIDDKKISKKPQVVSLTQQLPQLVDISTVEVRVVTKQPAAIINDDVSATINVKKDDMKRKSCKKRQASIKDPTQRKMTVTVTDNKINNNLDDTTWSSEREVVLERVQNKSFGISIVGGKVNVSGDALVSGIFIKNIIAGSSADLCGLLKVGDRILAVDGIDIRHSSHEVAVKTIKNAGDKMTLRVQSLNTGNADESPIDFIKKIPPPLTPAKTPIPEIIQEGVVKEDLKEEMKDDLKPMQPLIKEPKKSASNGLTIDRASAGNVKRSKEEVAADPEKESDFGYTMNKIKKRYGSLGTVLCHTIDRGSCTTIGISLAGHRDRNKMACFIAGINPKGIASSAGGLEIGDEILEVNGIVLHGRCHLNASAIIKGLPGPVIQFIVLRYERRQALEDLAVKPVTQFPVEISNEDAFATFKNVRHVSIKKGNQSLGIMIIEGKHAEVGQGIFVSDIQEGSNAERAGLSIGDMILAVNKDSLLGCNYETAASMLKKTEGVVVLTVCNPNKKDNEVVKKDIEQPEITKGPSRPITPKPQPSPAKEVPADPFTCEIASNHNTVIEIKLENNPIGIQVAGGCDTLVNTGAVIVNILPGSIAEKDKRLQVFDQIIEINSTKITPELTCELIQRAVKQVQSKVKMTIYRADPPEVETLDVEITKKPGKNLGIGFFTSNPRGMFVTDIVSGGLADLDGRIQKSDIVTHVNSEKVSNMGLDDCSTLLKSIQGKVAFKVLRAKPKKRSS</sequence>
<accession>A0A9P0IVN4</accession>
<dbReference type="InterPro" id="IPR051342">
    <property type="entry name" value="PDZ_scaffold"/>
</dbReference>
<feature type="region of interest" description="Disordered" evidence="1">
    <location>
        <begin position="814"/>
        <end position="842"/>
    </location>
</feature>
<feature type="domain" description="PDZ" evidence="2">
    <location>
        <begin position="949"/>
        <end position="1030"/>
    </location>
</feature>
<reference evidence="3" key="1">
    <citation type="submission" date="2022-01" db="EMBL/GenBank/DDBJ databases">
        <authorList>
            <person name="King R."/>
        </authorList>
    </citation>
    <scope>NUCLEOTIDE SEQUENCE</scope>
</reference>
<name>A0A9P0IVN4_9DIPT</name>
<protein>
    <recommendedName>
        <fullName evidence="2">PDZ domain-containing protein</fullName>
    </recommendedName>
</protein>